<dbReference type="Proteomes" id="UP000054805">
    <property type="component" value="Unassembled WGS sequence"/>
</dbReference>
<name>A0A0V1G9Y4_TRIPS</name>
<dbReference type="AlphaFoldDB" id="A0A0V1G9Y4"/>
<feature type="non-terminal residue" evidence="1">
    <location>
        <position position="54"/>
    </location>
</feature>
<dbReference type="EMBL" id="JYDS01004755">
    <property type="protein sequence ID" value="KRY94930.1"/>
    <property type="molecule type" value="Genomic_DNA"/>
</dbReference>
<sequence>MQYAGLVLYKCEKNKSGILSNLSKIHRLWHTQNLQTLKANIAACTYDKVILQND</sequence>
<keyword evidence="2" id="KW-1185">Reference proteome</keyword>
<evidence type="ECO:0000313" key="1">
    <source>
        <dbReference type="EMBL" id="KRY94930.1"/>
    </source>
</evidence>
<accession>A0A0V1G9Y4</accession>
<protein>
    <submittedName>
        <fullName evidence="1">Uncharacterized protein</fullName>
    </submittedName>
</protein>
<gene>
    <name evidence="1" type="ORF">T4B_11243</name>
</gene>
<comment type="caution">
    <text evidence="1">The sequence shown here is derived from an EMBL/GenBank/DDBJ whole genome shotgun (WGS) entry which is preliminary data.</text>
</comment>
<evidence type="ECO:0000313" key="2">
    <source>
        <dbReference type="Proteomes" id="UP000054805"/>
    </source>
</evidence>
<organism evidence="1 2">
    <name type="scientific">Trichinella pseudospiralis</name>
    <name type="common">Parasitic roundworm</name>
    <dbReference type="NCBI Taxonomy" id="6337"/>
    <lineage>
        <taxon>Eukaryota</taxon>
        <taxon>Metazoa</taxon>
        <taxon>Ecdysozoa</taxon>
        <taxon>Nematoda</taxon>
        <taxon>Enoplea</taxon>
        <taxon>Dorylaimia</taxon>
        <taxon>Trichinellida</taxon>
        <taxon>Trichinellidae</taxon>
        <taxon>Trichinella</taxon>
    </lineage>
</organism>
<reference evidence="1 2" key="1">
    <citation type="submission" date="2015-01" db="EMBL/GenBank/DDBJ databases">
        <title>Evolution of Trichinella species and genotypes.</title>
        <authorList>
            <person name="Korhonen P.K."/>
            <person name="Edoardo P."/>
            <person name="Giuseppe L.R."/>
            <person name="Gasser R.B."/>
        </authorList>
    </citation>
    <scope>NUCLEOTIDE SEQUENCE [LARGE SCALE GENOMIC DNA]</scope>
    <source>
        <strain evidence="1">ISS588</strain>
    </source>
</reference>
<proteinExistence type="predicted"/>